<feature type="non-terminal residue" evidence="2">
    <location>
        <position position="289"/>
    </location>
</feature>
<dbReference type="Proteomes" id="UP001190700">
    <property type="component" value="Unassembled WGS sequence"/>
</dbReference>
<feature type="region of interest" description="Disordered" evidence="1">
    <location>
        <begin position="126"/>
        <end position="206"/>
    </location>
</feature>
<feature type="compositionally biased region" description="Basic residues" evidence="1">
    <location>
        <begin position="232"/>
        <end position="244"/>
    </location>
</feature>
<evidence type="ECO:0000256" key="1">
    <source>
        <dbReference type="SAM" id="MobiDB-lite"/>
    </source>
</evidence>
<accession>A0AAE0FVR3</accession>
<feature type="region of interest" description="Disordered" evidence="1">
    <location>
        <begin position="221"/>
        <end position="244"/>
    </location>
</feature>
<dbReference type="AlphaFoldDB" id="A0AAE0FVR3"/>
<feature type="compositionally biased region" description="Basic residues" evidence="1">
    <location>
        <begin position="140"/>
        <end position="154"/>
    </location>
</feature>
<dbReference type="EMBL" id="LGRX02012730">
    <property type="protein sequence ID" value="KAK3266936.1"/>
    <property type="molecule type" value="Genomic_DNA"/>
</dbReference>
<feature type="compositionally biased region" description="Low complexity" evidence="1">
    <location>
        <begin position="172"/>
        <end position="190"/>
    </location>
</feature>
<organism evidence="2 3">
    <name type="scientific">Cymbomonas tetramitiformis</name>
    <dbReference type="NCBI Taxonomy" id="36881"/>
    <lineage>
        <taxon>Eukaryota</taxon>
        <taxon>Viridiplantae</taxon>
        <taxon>Chlorophyta</taxon>
        <taxon>Pyramimonadophyceae</taxon>
        <taxon>Pyramimonadales</taxon>
        <taxon>Pyramimonadaceae</taxon>
        <taxon>Cymbomonas</taxon>
    </lineage>
</organism>
<keyword evidence="3" id="KW-1185">Reference proteome</keyword>
<sequence>MLPAEDAVLADWVVYMVTKRAVKPGTAKKYTSGVRALHVQLGFEWIPAYSGHSFRRGGATAASGLAVADHLIQAHAGYRWRHEVTDGDGGGHRRALQGLTLRSGSGGFTADGAGGAARRRAGSHRTALGGIGGVTDAIGRGHKRRGRGYRRRRRVTDGARGSTGGSDGGVGRVTDGGALGRGRLTAARAGSPTGGAGRGHRRRAAGSIRRALAWSLHGRRWAGSPDGGARAGHGRRARWAGHRRAGAGRAADGAVMYEPRVTDDGAGRLTTASTGLPTALAGHRRAPGQ</sequence>
<reference evidence="2 3" key="1">
    <citation type="journal article" date="2015" name="Genome Biol. Evol.">
        <title>Comparative Genomics of a Bacterivorous Green Alga Reveals Evolutionary Causalities and Consequences of Phago-Mixotrophic Mode of Nutrition.</title>
        <authorList>
            <person name="Burns J.A."/>
            <person name="Paasch A."/>
            <person name="Narechania A."/>
            <person name="Kim E."/>
        </authorList>
    </citation>
    <scope>NUCLEOTIDE SEQUENCE [LARGE SCALE GENOMIC DNA]</scope>
    <source>
        <strain evidence="2 3">PLY_AMNH</strain>
    </source>
</reference>
<evidence type="ECO:0000313" key="2">
    <source>
        <dbReference type="EMBL" id="KAK3266936.1"/>
    </source>
</evidence>
<evidence type="ECO:0000313" key="3">
    <source>
        <dbReference type="Proteomes" id="UP001190700"/>
    </source>
</evidence>
<feature type="compositionally biased region" description="Gly residues" evidence="1">
    <location>
        <begin position="161"/>
        <end position="171"/>
    </location>
</feature>
<proteinExistence type="predicted"/>
<protein>
    <submittedName>
        <fullName evidence="2">Uncharacterized protein</fullName>
    </submittedName>
</protein>
<gene>
    <name evidence="2" type="ORF">CYMTET_24474</name>
</gene>
<feature type="region of interest" description="Disordered" evidence="1">
    <location>
        <begin position="265"/>
        <end position="289"/>
    </location>
</feature>
<comment type="caution">
    <text evidence="2">The sequence shown here is derived from an EMBL/GenBank/DDBJ whole genome shotgun (WGS) entry which is preliminary data.</text>
</comment>
<name>A0AAE0FVR3_9CHLO</name>